<dbReference type="PANTHER" id="PTHR43364:SF4">
    <property type="entry name" value="NAD(P)-LINKED OXIDOREDUCTASE SUPERFAMILY PROTEIN"/>
    <property type="match status" value="1"/>
</dbReference>
<feature type="non-terminal residue" evidence="3">
    <location>
        <position position="1"/>
    </location>
</feature>
<dbReference type="InterPro" id="IPR023210">
    <property type="entry name" value="NADP_OxRdtase_dom"/>
</dbReference>
<reference evidence="3 4" key="1">
    <citation type="journal article" date="2020" name="bioRxiv">
        <title>Metabolic contributions of an alphaproteobacterial endosymbiont in the apicomplexan Cardiosporidium cionae.</title>
        <authorList>
            <person name="Hunter E.S."/>
            <person name="Paight C.J."/>
            <person name="Lane C.E."/>
        </authorList>
    </citation>
    <scope>NUCLEOTIDE SEQUENCE [LARGE SCALE GENOMIC DNA]</scope>
    <source>
        <strain evidence="3">ESH_2018</strain>
    </source>
</reference>
<dbReference type="Proteomes" id="UP000823046">
    <property type="component" value="Unassembled WGS sequence"/>
</dbReference>
<dbReference type="InterPro" id="IPR036812">
    <property type="entry name" value="NAD(P)_OxRdtase_dom_sf"/>
</dbReference>
<evidence type="ECO:0000313" key="4">
    <source>
        <dbReference type="Proteomes" id="UP000823046"/>
    </source>
</evidence>
<proteinExistence type="predicted"/>
<name>A0ABQ7JG19_9APIC</name>
<sequence length="422" mass="49138">FPEMLHSDNLNIPLLAYGSLAGGILTGKYLDPERFNVRGPDQRLGQDEWDNYVATYRGKIPEDWGYLSYGPRTGKCNKYPDFYHTHRSVWCQWKVGEMLKVARSHGLSMTQLALGWVYSRPFVGSTLIGPRTIGQLRESVRTLNYPILPELEESIHEIFLRYRAPTMGGPQILSSLDGSPKPQHDYIKYSRGPIWSGGTFWPNFVSPVPQPILPKKIDFQERYMNLLRLMAIGGVFDDPTDSNWRNFRLWKERLEENRPGEYFAVKESKLFGWTEKKFSNWNWHNRTEGEKQAVNTDAFHFVWKNGKVTRENSSPTMLDFYNNEALILALMREKIMAHQDELKYEEQLGKANKVFNSLDFDLIDKELREKHHIDILNKETLRQLYSTGQNLTEEEMKTIPYWYVESGHPDSVAPQKPPGSFF</sequence>
<evidence type="ECO:0000256" key="1">
    <source>
        <dbReference type="ARBA" id="ARBA00023002"/>
    </source>
</evidence>
<accession>A0ABQ7JG19</accession>
<protein>
    <submittedName>
        <fullName evidence="3">Oxidoreductase, aldo/keto reductase family protein</fullName>
    </submittedName>
</protein>
<dbReference type="EMBL" id="JADAQX010000017">
    <property type="protein sequence ID" value="KAF8822889.1"/>
    <property type="molecule type" value="Genomic_DNA"/>
</dbReference>
<dbReference type="Pfam" id="PF00248">
    <property type="entry name" value="Aldo_ket_red"/>
    <property type="match status" value="1"/>
</dbReference>
<gene>
    <name evidence="3" type="ORF">IE077_002224</name>
</gene>
<feature type="domain" description="NADP-dependent oxidoreductase" evidence="2">
    <location>
        <begin position="9"/>
        <end position="147"/>
    </location>
</feature>
<evidence type="ECO:0000259" key="2">
    <source>
        <dbReference type="Pfam" id="PF00248"/>
    </source>
</evidence>
<organism evidence="3 4">
    <name type="scientific">Cardiosporidium cionae</name>
    <dbReference type="NCBI Taxonomy" id="476202"/>
    <lineage>
        <taxon>Eukaryota</taxon>
        <taxon>Sar</taxon>
        <taxon>Alveolata</taxon>
        <taxon>Apicomplexa</taxon>
        <taxon>Aconoidasida</taxon>
        <taxon>Nephromycida</taxon>
        <taxon>Cardiosporidium</taxon>
    </lineage>
</organism>
<dbReference type="PANTHER" id="PTHR43364">
    <property type="entry name" value="NADH-SPECIFIC METHYLGLYOXAL REDUCTASE-RELATED"/>
    <property type="match status" value="1"/>
</dbReference>
<comment type="caution">
    <text evidence="3">The sequence shown here is derived from an EMBL/GenBank/DDBJ whole genome shotgun (WGS) entry which is preliminary data.</text>
</comment>
<keyword evidence="1" id="KW-0560">Oxidoreductase</keyword>
<dbReference type="Gene3D" id="3.20.20.100">
    <property type="entry name" value="NADP-dependent oxidoreductase domain"/>
    <property type="match status" value="1"/>
</dbReference>
<dbReference type="SUPFAM" id="SSF51430">
    <property type="entry name" value="NAD(P)-linked oxidoreductase"/>
    <property type="match status" value="1"/>
</dbReference>
<evidence type="ECO:0000313" key="3">
    <source>
        <dbReference type="EMBL" id="KAF8822889.1"/>
    </source>
</evidence>
<dbReference type="InterPro" id="IPR050523">
    <property type="entry name" value="AKR_Detox_Biosynth"/>
</dbReference>
<keyword evidence="4" id="KW-1185">Reference proteome</keyword>